<dbReference type="AlphaFoldDB" id="A0AAN9IJV7"/>
<evidence type="ECO:0000313" key="4">
    <source>
        <dbReference type="Proteomes" id="UP001372338"/>
    </source>
</evidence>
<comment type="caution">
    <text evidence="3">The sequence shown here is derived from an EMBL/GenBank/DDBJ whole genome shotgun (WGS) entry which is preliminary data.</text>
</comment>
<dbReference type="Proteomes" id="UP001372338">
    <property type="component" value="Unassembled WGS sequence"/>
</dbReference>
<name>A0AAN9IJV7_CROPI</name>
<accession>A0AAN9IJV7</accession>
<dbReference type="EMBL" id="JAYWIO010000003">
    <property type="protein sequence ID" value="KAK7275381.1"/>
    <property type="molecule type" value="Genomic_DNA"/>
</dbReference>
<evidence type="ECO:0000313" key="3">
    <source>
        <dbReference type="EMBL" id="KAK7275381.1"/>
    </source>
</evidence>
<feature type="region of interest" description="Disordered" evidence="2">
    <location>
        <begin position="1"/>
        <end position="23"/>
    </location>
</feature>
<evidence type="ECO:0000256" key="1">
    <source>
        <dbReference type="SAM" id="Coils"/>
    </source>
</evidence>
<keyword evidence="4" id="KW-1185">Reference proteome</keyword>
<protein>
    <submittedName>
        <fullName evidence="3">Uncharacterized protein</fullName>
    </submittedName>
</protein>
<gene>
    <name evidence="3" type="ORF">RIF29_16497</name>
</gene>
<reference evidence="3 4" key="1">
    <citation type="submission" date="2024-01" db="EMBL/GenBank/DDBJ databases">
        <title>The genomes of 5 underutilized Papilionoideae crops provide insights into root nodulation and disease resistanc.</title>
        <authorList>
            <person name="Yuan L."/>
        </authorList>
    </citation>
    <scope>NUCLEOTIDE SEQUENCE [LARGE SCALE GENOMIC DNA]</scope>
    <source>
        <strain evidence="3">ZHUSHIDOU_FW_LH</strain>
        <tissue evidence="3">Leaf</tissue>
    </source>
</reference>
<keyword evidence="1" id="KW-0175">Coiled coil</keyword>
<dbReference type="PANTHER" id="PTHR37743:SF1">
    <property type="entry name" value="ARM REPEAT SUPERFAMILY PROTEIN"/>
    <property type="match status" value="1"/>
</dbReference>
<organism evidence="3 4">
    <name type="scientific">Crotalaria pallida</name>
    <name type="common">Smooth rattlebox</name>
    <name type="synonym">Crotalaria striata</name>
    <dbReference type="NCBI Taxonomy" id="3830"/>
    <lineage>
        <taxon>Eukaryota</taxon>
        <taxon>Viridiplantae</taxon>
        <taxon>Streptophyta</taxon>
        <taxon>Embryophyta</taxon>
        <taxon>Tracheophyta</taxon>
        <taxon>Spermatophyta</taxon>
        <taxon>Magnoliopsida</taxon>
        <taxon>eudicotyledons</taxon>
        <taxon>Gunneridae</taxon>
        <taxon>Pentapetalae</taxon>
        <taxon>rosids</taxon>
        <taxon>fabids</taxon>
        <taxon>Fabales</taxon>
        <taxon>Fabaceae</taxon>
        <taxon>Papilionoideae</taxon>
        <taxon>50 kb inversion clade</taxon>
        <taxon>genistoids sensu lato</taxon>
        <taxon>core genistoids</taxon>
        <taxon>Crotalarieae</taxon>
        <taxon>Crotalaria</taxon>
    </lineage>
</organism>
<proteinExistence type="predicted"/>
<feature type="coiled-coil region" evidence="1">
    <location>
        <begin position="223"/>
        <end position="250"/>
    </location>
</feature>
<sequence length="276" mass="30931">MNPAGVSQAAKENGKKSTVSKTSKMPLELGSALSIDREPVNDPEIRTQALEAIYLISLQVRGSESLYHPSMHVIRRMIETVLLWPCLNSDSVSKAQHGCIDCLALMICAELQAEEDSIPKRTSVVRKKGNSVVSYVINQFFNDKESTSTPELGDESVVAVPLSFRVCMGNVLISACQKISESCKKQFAEVLPSVLHSVKFEKKSEIIAACIQKQELQWMKVMNSELNHEMECLKNENEQLIKQLDSKALNNLQQRNFIEEIQKVMVVIRHSDPLDE</sequence>
<dbReference type="PANTHER" id="PTHR37743">
    <property type="entry name" value="ARM REPEAT SUPERFAMILY PROTEIN"/>
    <property type="match status" value="1"/>
</dbReference>
<evidence type="ECO:0000256" key="2">
    <source>
        <dbReference type="SAM" id="MobiDB-lite"/>
    </source>
</evidence>